<reference evidence="1 2" key="1">
    <citation type="submission" date="2016-10" db="EMBL/GenBank/DDBJ databases">
        <title>The genome sequence of Colletotrichum fioriniae PJ7.</title>
        <authorList>
            <person name="Baroncelli R."/>
        </authorList>
    </citation>
    <scope>NUCLEOTIDE SEQUENCE [LARGE SCALE GENOMIC DNA]</scope>
    <source>
        <strain evidence="1 2">IMI 384185</strain>
    </source>
</reference>
<dbReference type="EMBL" id="MOPA01000005">
    <property type="protein sequence ID" value="KAK1540341.1"/>
    <property type="molecule type" value="Genomic_DNA"/>
</dbReference>
<dbReference type="Proteomes" id="UP001241169">
    <property type="component" value="Unassembled WGS sequence"/>
</dbReference>
<dbReference type="RefSeq" id="XP_060349477.1">
    <property type="nucleotide sequence ID" value="XM_060490603.1"/>
</dbReference>
<feature type="non-terminal residue" evidence="1">
    <location>
        <position position="44"/>
    </location>
</feature>
<keyword evidence="2" id="KW-1185">Reference proteome</keyword>
<evidence type="ECO:0000313" key="1">
    <source>
        <dbReference type="EMBL" id="KAK1540341.1"/>
    </source>
</evidence>
<sequence length="44" mass="5116">MSSGVPSWLQTNLWKLPYLIGCPKILRLNSVPRINTSENQQLYR</sequence>
<proteinExistence type="predicted"/>
<dbReference type="GeneID" id="85374502"/>
<comment type="caution">
    <text evidence="1">The sequence shown here is derived from an EMBL/GenBank/DDBJ whole genome shotgun (WGS) entry which is preliminary data.</text>
</comment>
<protein>
    <submittedName>
        <fullName evidence="1">Uncharacterized protein</fullName>
    </submittedName>
</protein>
<accession>A0ABQ9SLH9</accession>
<organism evidence="1 2">
    <name type="scientific">Colletotrichum paranaense</name>
    <dbReference type="NCBI Taxonomy" id="1914294"/>
    <lineage>
        <taxon>Eukaryota</taxon>
        <taxon>Fungi</taxon>
        <taxon>Dikarya</taxon>
        <taxon>Ascomycota</taxon>
        <taxon>Pezizomycotina</taxon>
        <taxon>Sordariomycetes</taxon>
        <taxon>Hypocreomycetidae</taxon>
        <taxon>Glomerellales</taxon>
        <taxon>Glomerellaceae</taxon>
        <taxon>Colletotrichum</taxon>
        <taxon>Colletotrichum acutatum species complex</taxon>
    </lineage>
</organism>
<evidence type="ECO:0000313" key="2">
    <source>
        <dbReference type="Proteomes" id="UP001241169"/>
    </source>
</evidence>
<name>A0ABQ9SLH9_9PEZI</name>
<gene>
    <name evidence="1" type="ORF">CPAR01_06330</name>
</gene>